<keyword evidence="4" id="KW-0547">Nucleotide-binding</keyword>
<reference evidence="15 16" key="1">
    <citation type="journal article" date="2018" name="Mol. Biol. Evol.">
        <title>Analysis of the draft genome of the red seaweed Gracilariopsis chorda provides insights into genome size evolution in Rhodophyta.</title>
        <authorList>
            <person name="Lee J."/>
            <person name="Yang E.C."/>
            <person name="Graf L."/>
            <person name="Yang J.H."/>
            <person name="Qiu H."/>
            <person name="Zel Zion U."/>
            <person name="Chan C.X."/>
            <person name="Stephens T.G."/>
            <person name="Weber A.P.M."/>
            <person name="Boo G.H."/>
            <person name="Boo S.M."/>
            <person name="Kim K.M."/>
            <person name="Shin Y."/>
            <person name="Jung M."/>
            <person name="Lee S.J."/>
            <person name="Yim H.S."/>
            <person name="Lee J.H."/>
            <person name="Bhattacharya D."/>
            <person name="Yoon H.S."/>
        </authorList>
    </citation>
    <scope>NUCLEOTIDE SEQUENCE [LARGE SCALE GENOMIC DNA]</scope>
    <source>
        <strain evidence="15 16">SKKU-2015</strain>
        <tissue evidence="15">Whole body</tissue>
    </source>
</reference>
<keyword evidence="10" id="KW-0131">Cell cycle</keyword>
<evidence type="ECO:0000256" key="5">
    <source>
        <dbReference type="ARBA" id="ARBA00022776"/>
    </source>
</evidence>
<keyword evidence="16" id="KW-1185">Reference proteome</keyword>
<feature type="coiled-coil region" evidence="12">
    <location>
        <begin position="838"/>
        <end position="886"/>
    </location>
</feature>
<protein>
    <recommendedName>
        <fullName evidence="11">Structural maintenance of chromosomes protein</fullName>
    </recommendedName>
</protein>
<feature type="coiled-coil region" evidence="12">
    <location>
        <begin position="1128"/>
        <end position="1155"/>
    </location>
</feature>
<comment type="subcellular location">
    <subcellularLocation>
        <location evidence="1 11">Nucleus</location>
    </subcellularLocation>
</comment>
<dbReference type="Gene3D" id="3.30.70.1620">
    <property type="match status" value="1"/>
</dbReference>
<organism evidence="15 16">
    <name type="scientific">Gracilariopsis chorda</name>
    <dbReference type="NCBI Taxonomy" id="448386"/>
    <lineage>
        <taxon>Eukaryota</taxon>
        <taxon>Rhodophyta</taxon>
        <taxon>Florideophyceae</taxon>
        <taxon>Rhodymeniophycidae</taxon>
        <taxon>Gracilariales</taxon>
        <taxon>Gracilariaceae</taxon>
        <taxon>Gracilariopsis</taxon>
    </lineage>
</organism>
<feature type="region of interest" description="Disordered" evidence="13">
    <location>
        <begin position="398"/>
        <end position="418"/>
    </location>
</feature>
<keyword evidence="5" id="KW-0498">Mitosis</keyword>
<evidence type="ECO:0000256" key="1">
    <source>
        <dbReference type="ARBA" id="ARBA00004123"/>
    </source>
</evidence>
<dbReference type="FunFam" id="3.40.50.300:FF:000481">
    <property type="entry name" value="Structural maintenance of chromosomes 4"/>
    <property type="match status" value="1"/>
</dbReference>
<gene>
    <name evidence="15" type="ORF">BWQ96_09472</name>
</gene>
<feature type="domain" description="SMC hinge" evidence="14">
    <location>
        <begin position="587"/>
        <end position="706"/>
    </location>
</feature>
<feature type="region of interest" description="Disordered" evidence="13">
    <location>
        <begin position="1046"/>
        <end position="1076"/>
    </location>
</feature>
<keyword evidence="6" id="KW-0067">ATP-binding</keyword>
<evidence type="ECO:0000256" key="11">
    <source>
        <dbReference type="PIRNR" id="PIRNR005719"/>
    </source>
</evidence>
<keyword evidence="8" id="KW-0226">DNA condensation</keyword>
<proteinExistence type="inferred from homology"/>
<evidence type="ECO:0000313" key="15">
    <source>
        <dbReference type="EMBL" id="PXF40814.1"/>
    </source>
</evidence>
<dbReference type="PIRSF" id="PIRSF005719">
    <property type="entry name" value="SMC"/>
    <property type="match status" value="1"/>
</dbReference>
<feature type="coiled-coil region" evidence="12">
    <location>
        <begin position="315"/>
        <end position="370"/>
    </location>
</feature>
<evidence type="ECO:0000256" key="4">
    <source>
        <dbReference type="ARBA" id="ARBA00022741"/>
    </source>
</evidence>
<evidence type="ECO:0000256" key="2">
    <source>
        <dbReference type="ARBA" id="ARBA00006005"/>
    </source>
</evidence>
<dbReference type="OrthoDB" id="4898at2759"/>
<dbReference type="GO" id="GO:0007076">
    <property type="term" value="P:mitotic chromosome condensation"/>
    <property type="evidence" value="ECO:0007669"/>
    <property type="project" value="TreeGrafter"/>
</dbReference>
<feature type="compositionally biased region" description="Acidic residues" evidence="13">
    <location>
        <begin position="1051"/>
        <end position="1064"/>
    </location>
</feature>
<dbReference type="SUPFAM" id="SSF75553">
    <property type="entry name" value="Smc hinge domain"/>
    <property type="match status" value="1"/>
</dbReference>
<comment type="caution">
    <text evidence="15">The sequence shown here is derived from an EMBL/GenBank/DDBJ whole genome shotgun (WGS) entry which is preliminary data.</text>
</comment>
<keyword evidence="7 12" id="KW-0175">Coiled coil</keyword>
<dbReference type="InterPro" id="IPR036277">
    <property type="entry name" value="SMC_hinge_sf"/>
</dbReference>
<feature type="coiled-coil region" evidence="12">
    <location>
        <begin position="234"/>
        <end position="285"/>
    </location>
</feature>
<dbReference type="InterPro" id="IPR010935">
    <property type="entry name" value="SMC_hinge"/>
</dbReference>
<evidence type="ECO:0000256" key="9">
    <source>
        <dbReference type="ARBA" id="ARBA00023242"/>
    </source>
</evidence>
<dbReference type="InterPro" id="IPR027417">
    <property type="entry name" value="P-loop_NTPase"/>
</dbReference>
<dbReference type="EMBL" id="NBIV01000259">
    <property type="protein sequence ID" value="PXF40814.1"/>
    <property type="molecule type" value="Genomic_DNA"/>
</dbReference>
<evidence type="ECO:0000256" key="7">
    <source>
        <dbReference type="ARBA" id="ARBA00023054"/>
    </source>
</evidence>
<dbReference type="Pfam" id="PF06470">
    <property type="entry name" value="SMC_hinge"/>
    <property type="match status" value="1"/>
</dbReference>
<dbReference type="Gene3D" id="3.40.50.300">
    <property type="entry name" value="P-loop containing nucleotide triphosphate hydrolases"/>
    <property type="match status" value="2"/>
</dbReference>
<name>A0A2V3IFG0_9FLOR</name>
<dbReference type="PANTHER" id="PTHR18937:SF172">
    <property type="entry name" value="STRUCTURAL MAINTENANCE OF CHROMOSOMES PROTEIN"/>
    <property type="match status" value="1"/>
</dbReference>
<dbReference type="InterPro" id="IPR024704">
    <property type="entry name" value="SMC"/>
</dbReference>
<dbReference type="FunFam" id="3.40.50.300:FF:000585">
    <property type="entry name" value="Structural maintenance of chromosomes 4"/>
    <property type="match status" value="1"/>
</dbReference>
<dbReference type="Proteomes" id="UP000247409">
    <property type="component" value="Unassembled WGS sequence"/>
</dbReference>
<dbReference type="PANTHER" id="PTHR18937">
    <property type="entry name" value="STRUCTURAL MAINTENANCE OF CHROMOSOMES SMC FAMILY MEMBER"/>
    <property type="match status" value="1"/>
</dbReference>
<dbReference type="Pfam" id="PF02463">
    <property type="entry name" value="SMC_N"/>
    <property type="match status" value="1"/>
</dbReference>
<feature type="coiled-coil region" evidence="12">
    <location>
        <begin position="756"/>
        <end position="783"/>
    </location>
</feature>
<dbReference type="GO" id="GO:0016887">
    <property type="term" value="F:ATP hydrolysis activity"/>
    <property type="evidence" value="ECO:0007669"/>
    <property type="project" value="InterPro"/>
</dbReference>
<keyword evidence="9 11" id="KW-0539">Nucleus</keyword>
<dbReference type="SUPFAM" id="SSF52540">
    <property type="entry name" value="P-loop containing nucleoside triphosphate hydrolases"/>
    <property type="match status" value="1"/>
</dbReference>
<feature type="compositionally biased region" description="Polar residues" evidence="13">
    <location>
        <begin position="1"/>
        <end position="13"/>
    </location>
</feature>
<evidence type="ECO:0000256" key="3">
    <source>
        <dbReference type="ARBA" id="ARBA00022618"/>
    </source>
</evidence>
<dbReference type="InterPro" id="IPR003395">
    <property type="entry name" value="RecF/RecN/SMC_N"/>
</dbReference>
<evidence type="ECO:0000256" key="8">
    <source>
        <dbReference type="ARBA" id="ARBA00023067"/>
    </source>
</evidence>
<dbReference type="GO" id="GO:0005634">
    <property type="term" value="C:nucleus"/>
    <property type="evidence" value="ECO:0007669"/>
    <property type="project" value="UniProtKB-SubCell"/>
</dbReference>
<evidence type="ECO:0000313" key="16">
    <source>
        <dbReference type="Proteomes" id="UP000247409"/>
    </source>
</evidence>
<dbReference type="GO" id="GO:0051301">
    <property type="term" value="P:cell division"/>
    <property type="evidence" value="ECO:0007669"/>
    <property type="project" value="UniProtKB-KW"/>
</dbReference>
<dbReference type="STRING" id="448386.A0A2V3IFG0"/>
<evidence type="ECO:0000256" key="12">
    <source>
        <dbReference type="SAM" id="Coils"/>
    </source>
</evidence>
<keyword evidence="3" id="KW-0132">Cell division</keyword>
<feature type="coiled-coil region" evidence="12">
    <location>
        <begin position="979"/>
        <end position="1034"/>
    </location>
</feature>
<feature type="region of interest" description="Disordered" evidence="13">
    <location>
        <begin position="542"/>
        <end position="562"/>
    </location>
</feature>
<dbReference type="GO" id="GO:0000796">
    <property type="term" value="C:condensin complex"/>
    <property type="evidence" value="ECO:0007669"/>
    <property type="project" value="TreeGrafter"/>
</dbReference>
<evidence type="ECO:0000256" key="10">
    <source>
        <dbReference type="ARBA" id="ARBA00023306"/>
    </source>
</evidence>
<accession>A0A2V3IFG0</accession>
<dbReference type="Gene3D" id="1.20.1060.20">
    <property type="match status" value="1"/>
</dbReference>
<dbReference type="GO" id="GO:0005524">
    <property type="term" value="F:ATP binding"/>
    <property type="evidence" value="ECO:0007669"/>
    <property type="project" value="UniProtKB-KW"/>
</dbReference>
<evidence type="ECO:0000256" key="6">
    <source>
        <dbReference type="ARBA" id="ARBA00022840"/>
    </source>
</evidence>
<comment type="similarity">
    <text evidence="2">Belongs to the SMC family. SMC4 subfamily.</text>
</comment>
<evidence type="ECO:0000259" key="14">
    <source>
        <dbReference type="SMART" id="SM00968"/>
    </source>
</evidence>
<dbReference type="SMART" id="SM00968">
    <property type="entry name" value="SMC_hinge"/>
    <property type="match status" value="1"/>
</dbReference>
<sequence length="1320" mass="148704">MWTESPGESLNTERIQENDRQDCPASGLDGEDGIHTVPGTPLQSSQPESNAPRLAIQRLKLENFKSYGGVVEVGPFHKSFSSIVGPNGSGKSNVIDAMLFVFGRRAKQLRHSKLSELLHHSATYPNVQSATVTVFFHDIIDTGGGDDDYEVVDGSCFAVARRAFRNNTSKYYLDDREVKMTAVVDLLKSKGVDLDNNRFLILQGEVEQIAMMKPKAQTAHEDGLLEYLEDIIGSNKYIERIDETANKVESLNEERAHKMNRVKAAERERDALDDAKAAAENYLDKERDLLHKKIRLSKAERFEVCSSLKHSRERYAEAKANVDEFRCSVKEKEETLQVLEKNFNETQKKLELAVKAMNEAKESYSAFERKDIKLREDIKALKLHEKKLSGVIRQEKKRFEEHTGKHRQNLDEKEEGEEKLAPLEHELQNAQDKLEKIRDKVKAKTAPIREKLEQKQAALLPFSETVNQCRQELQISQNELKLITEKLDAPKKQLEQAETSLKDMEHNYDVRKQGLSKMESEVKASDSHVNELNKNLEQLQQRARGLSEKSSTMRRKVEEARSANEFATTRSRLHSAIFAAARSGELQGVVGRLGDLASVDSQYAVAVGAAAGASLDNIVVYTAEQSQACIQFLRRENLGRATFVILEKVEYLKNSIESWASSGRQADGPRLFDYLRIPNPQNRTAIYYALRDTLVANTLEEARRMAFKPTRMNRVVTLAGELIESSGAMTGGGRGPSRYRLGTGRGVEDEMSPENLHRLEEQLESFQMNIRATQEDVQRLTSEKQEAVAGREQLQMSVTRAGLEVKSLHERIVYMNNDTIPSLRRAVEDLRKGNRGKLRAEFERKKQLETTIAKQEDQFNTARASCDGLEKDIAKLQDKIVAAGGQEMKNGKEAVEKRRSELSELQSAVSKAASRASASQKAASAAAEAVKRAEAEMETVRSGIATARNEMNSMTDEAELVFQKYKESEAVHEEWVEKLGMAQDDHEAIKSDLKKLRRKEVSLNETACEFQRKVHRDEHDLNGLRRKHKDMEKKLGRLSLMAVDVPTAESQNEDEADADSEAGEMDVNASSGNEVDEAQDTDLAAEFQMSSREKNQLITEISVIDGELSNMDPNIEAIAEYKTKDSEYKSQVSELDALTSRRDETKRECDSLRRSRLDEFMTGFSVITLKLKELYQMITLGGDAELELVDSLDPFSEGIVFSVRPPKKSWKNISNLSGGEKTLSSLALVFALHHYKPTPLYFLDEIDAALDYKNVSIVANYVKDRTKNAQFIIISLRNNMFELADRLVGIYKTHNTTKSVTIDPAAFTVPIEPRAQSLTS</sequence>
<evidence type="ECO:0000256" key="13">
    <source>
        <dbReference type="SAM" id="MobiDB-lite"/>
    </source>
</evidence>
<feature type="region of interest" description="Disordered" evidence="13">
    <location>
        <begin position="1"/>
        <end position="50"/>
    </location>
</feature>